<sequence length="381" mass="42500">MKRKKIVANIKRNTPKLLLITVVLFALAIYRNSLFGDVLRRDNAVLLENLQEVADKFYGERVVLKERDNVLFEVNNSSGGVVGKVAWSYEFAKESKGYAGATPIAIFMDEGGLVQGVALLRNNETKKFVSRITARGFFESWNGQKISDIKEQPQAISGATLTTNSVIANFQQTQAYLTKTEHKTPLDLYNLLGQLAVLGVLILSLVVCFLPARTRWLRIPVLLLSVGVLGVWQGAFVSVELIYKWFVYGTSFTERFGLIIVVVTAFVVPFIFGRAQYCTYLCPFGAAQELVGMLNKRKLAIPVLVLKIFRYVRWGVLVVLTAVVALNPFFELSEVEPFTIFLINSAATSVVVIAAVSIVASIFFQRPWCRLLCPTGELLRN</sequence>
<keyword evidence="7" id="KW-1133">Transmembrane helix</keyword>
<evidence type="ECO:0000256" key="3">
    <source>
        <dbReference type="ARBA" id="ARBA00022723"/>
    </source>
</evidence>
<dbReference type="Pfam" id="PF12801">
    <property type="entry name" value="Fer4_5"/>
    <property type="match status" value="2"/>
</dbReference>
<dbReference type="GO" id="GO:0010181">
    <property type="term" value="F:FMN binding"/>
    <property type="evidence" value="ECO:0007669"/>
    <property type="project" value="InterPro"/>
</dbReference>
<keyword evidence="3" id="KW-0479">Metal-binding</keyword>
<evidence type="ECO:0000256" key="7">
    <source>
        <dbReference type="SAM" id="Phobius"/>
    </source>
</evidence>
<dbReference type="PANTHER" id="PTHR30176:SF3">
    <property type="entry name" value="FERREDOXIN-TYPE PROTEIN NAPH"/>
    <property type="match status" value="1"/>
</dbReference>
<keyword evidence="1" id="KW-0813">Transport</keyword>
<feature type="transmembrane region" description="Helical" evidence="7">
    <location>
        <begin position="222"/>
        <end position="243"/>
    </location>
</feature>
<evidence type="ECO:0000256" key="5">
    <source>
        <dbReference type="ARBA" id="ARBA00023004"/>
    </source>
</evidence>
<keyword evidence="10" id="KW-1185">Reference proteome</keyword>
<dbReference type="InterPro" id="IPR007329">
    <property type="entry name" value="FMN-bd"/>
</dbReference>
<dbReference type="KEGG" id="rbc:BN938_2120"/>
<evidence type="ECO:0000313" key="9">
    <source>
        <dbReference type="EMBL" id="CDN32193.1"/>
    </source>
</evidence>
<keyword evidence="4" id="KW-0249">Electron transport</keyword>
<keyword evidence="7" id="KW-0472">Membrane</keyword>
<dbReference type="OrthoDB" id="9806398at2"/>
<keyword evidence="2" id="KW-0004">4Fe-4S</keyword>
<evidence type="ECO:0000313" key="10">
    <source>
        <dbReference type="Proteomes" id="UP000027616"/>
    </source>
</evidence>
<feature type="domain" description="FMN-binding" evidence="8">
    <location>
        <begin position="97"/>
        <end position="177"/>
    </location>
</feature>
<evidence type="ECO:0000256" key="6">
    <source>
        <dbReference type="ARBA" id="ARBA00023014"/>
    </source>
</evidence>
<feature type="transmembrane region" description="Helical" evidence="7">
    <location>
        <begin position="311"/>
        <end position="330"/>
    </location>
</feature>
<evidence type="ECO:0000256" key="1">
    <source>
        <dbReference type="ARBA" id="ARBA00022448"/>
    </source>
</evidence>
<gene>
    <name evidence="9" type="ORF">BN938_2120</name>
</gene>
<protein>
    <submittedName>
        <fullName evidence="9">Putative membrane bound regulatory protein</fullName>
    </submittedName>
</protein>
<evidence type="ECO:0000259" key="8">
    <source>
        <dbReference type="SMART" id="SM00900"/>
    </source>
</evidence>
<dbReference type="Proteomes" id="UP000027616">
    <property type="component" value="Chromosome I"/>
</dbReference>
<dbReference type="HOGENOM" id="CLU_034450_0_0_10"/>
<dbReference type="PANTHER" id="PTHR30176">
    <property type="entry name" value="FERREDOXIN-TYPE PROTEIN NAPH"/>
    <property type="match status" value="1"/>
</dbReference>
<keyword evidence="6" id="KW-0411">Iron-sulfur</keyword>
<feature type="transmembrane region" description="Helical" evidence="7">
    <location>
        <begin position="342"/>
        <end position="364"/>
    </location>
</feature>
<dbReference type="SMART" id="SM00900">
    <property type="entry name" value="FMN_bind"/>
    <property type="match status" value="1"/>
</dbReference>
<dbReference type="GO" id="GO:0051539">
    <property type="term" value="F:4 iron, 4 sulfur cluster binding"/>
    <property type="evidence" value="ECO:0007669"/>
    <property type="project" value="UniProtKB-KW"/>
</dbReference>
<evidence type="ECO:0000256" key="2">
    <source>
        <dbReference type="ARBA" id="ARBA00022485"/>
    </source>
</evidence>
<evidence type="ECO:0000256" key="4">
    <source>
        <dbReference type="ARBA" id="ARBA00022982"/>
    </source>
</evidence>
<organism evidence="9 10">
    <name type="scientific">Mucinivorans hirudinis</name>
    <dbReference type="NCBI Taxonomy" id="1433126"/>
    <lineage>
        <taxon>Bacteria</taxon>
        <taxon>Pseudomonadati</taxon>
        <taxon>Bacteroidota</taxon>
        <taxon>Bacteroidia</taxon>
        <taxon>Bacteroidales</taxon>
        <taxon>Rikenellaceae</taxon>
        <taxon>Mucinivorans</taxon>
    </lineage>
</organism>
<dbReference type="STRING" id="1433126.BN938_2120"/>
<dbReference type="eggNOG" id="COG4659">
    <property type="taxonomic scope" value="Bacteria"/>
</dbReference>
<dbReference type="AlphaFoldDB" id="A0A060RDG3"/>
<keyword evidence="5" id="KW-0408">Iron</keyword>
<reference evidence="9 10" key="1">
    <citation type="journal article" date="2015" name="Genome Announc.">
        <title>Complete Genome Sequence of the Novel Leech Symbiont Mucinivorans hirudinis M3T.</title>
        <authorList>
            <person name="Nelson M.C."/>
            <person name="Bomar L."/>
            <person name="Graf J."/>
        </authorList>
    </citation>
    <scope>NUCLEOTIDE SEQUENCE [LARGE SCALE GENOMIC DNA]</scope>
    <source>
        <strain evidence="10">M3</strain>
    </source>
</reference>
<dbReference type="Pfam" id="PF04205">
    <property type="entry name" value="FMN_bind"/>
    <property type="match status" value="1"/>
</dbReference>
<proteinExistence type="predicted"/>
<feature type="transmembrane region" description="Helical" evidence="7">
    <location>
        <begin position="188"/>
        <end position="210"/>
    </location>
</feature>
<name>A0A060RDG3_9BACT</name>
<dbReference type="eggNOG" id="COG0348">
    <property type="taxonomic scope" value="Bacteria"/>
</dbReference>
<dbReference type="EMBL" id="HG934468">
    <property type="protein sequence ID" value="CDN32193.1"/>
    <property type="molecule type" value="Genomic_DNA"/>
</dbReference>
<dbReference type="InterPro" id="IPR017896">
    <property type="entry name" value="4Fe4S_Fe-S-bd"/>
</dbReference>
<feature type="transmembrane region" description="Helical" evidence="7">
    <location>
        <begin position="255"/>
        <end position="272"/>
    </location>
</feature>
<dbReference type="GO" id="GO:0046872">
    <property type="term" value="F:metal ion binding"/>
    <property type="evidence" value="ECO:0007669"/>
    <property type="project" value="UniProtKB-KW"/>
</dbReference>
<dbReference type="GO" id="GO:0005886">
    <property type="term" value="C:plasma membrane"/>
    <property type="evidence" value="ECO:0007669"/>
    <property type="project" value="TreeGrafter"/>
</dbReference>
<dbReference type="InterPro" id="IPR051684">
    <property type="entry name" value="Electron_Trans/Redox"/>
</dbReference>
<accession>A0A060RDG3</accession>
<keyword evidence="7" id="KW-0812">Transmembrane</keyword>